<dbReference type="InterPro" id="IPR027417">
    <property type="entry name" value="P-loop_NTPase"/>
</dbReference>
<dbReference type="AlphaFoldDB" id="A0A8J3BTQ7"/>
<dbReference type="GO" id="GO:0000028">
    <property type="term" value="P:ribosomal small subunit assembly"/>
    <property type="evidence" value="ECO:0007669"/>
    <property type="project" value="TreeGrafter"/>
</dbReference>
<comment type="caution">
    <text evidence="3">The sequence shown here is derived from an EMBL/GenBank/DDBJ whole genome shotgun (WGS) entry which is preliminary data.</text>
</comment>
<reference evidence="3" key="2">
    <citation type="submission" date="2020-09" db="EMBL/GenBank/DDBJ databases">
        <authorList>
            <person name="Sun Q."/>
            <person name="Ohkuma M."/>
        </authorList>
    </citation>
    <scope>NUCLEOTIDE SEQUENCE</scope>
    <source>
        <strain evidence="3">JCM 3091</strain>
    </source>
</reference>
<dbReference type="Proteomes" id="UP000662200">
    <property type="component" value="Unassembled WGS sequence"/>
</dbReference>
<dbReference type="GO" id="GO:0005829">
    <property type="term" value="C:cytosol"/>
    <property type="evidence" value="ECO:0007669"/>
    <property type="project" value="TreeGrafter"/>
</dbReference>
<dbReference type="Pfam" id="PF01926">
    <property type="entry name" value="MMR_HSR1"/>
    <property type="match status" value="1"/>
</dbReference>
<dbReference type="PANTHER" id="PTHR42698:SF1">
    <property type="entry name" value="GTPASE ERA, MITOCHONDRIAL"/>
    <property type="match status" value="1"/>
</dbReference>
<dbReference type="InterPro" id="IPR005662">
    <property type="entry name" value="GTPase_Era-like"/>
</dbReference>
<dbReference type="EMBL" id="BMQC01000010">
    <property type="protein sequence ID" value="GGK35294.1"/>
    <property type="molecule type" value="Genomic_DNA"/>
</dbReference>
<keyword evidence="1" id="KW-0812">Transmembrane</keyword>
<feature type="transmembrane region" description="Helical" evidence="1">
    <location>
        <begin position="435"/>
        <end position="457"/>
    </location>
</feature>
<dbReference type="InterPro" id="IPR006073">
    <property type="entry name" value="GTP-bd"/>
</dbReference>
<sequence>MSQVAQGAAPTPLAAGADDLAARVGAVARFAALAAPVLPAGSLDAAGRLVERAGARLRLSGAHTVVALAGTTGSGKSSLFNAVARLELSPVGVRRPTTGVAHACVWGPLTGAAGLLDWIGVAPRHRFVRESVLDGDDEAALHGLVLLDLPDFDSVAAAHRIEVDRLLDLVDLVVWVVDPQKYADTSLHASYLRQYGARQDITVVVLNQADRLSYDDVAHVLQDLKRLLAEEGLGQVPVVATSATADGGLTGLRTALQRTVARREAAARRWHAEVDVVLDGLRPYVAAAAAEDSVDRGAVRDLATALGDAAGVAVAADAAAASYARRGRTATGWPPLRWLSLLRPDPLRRLRLAGGPTEAASSLPPAGAAQRAAAALAVREVAARAAGPLPPPWPGAILAAARSRLADLPDALDLAISRTDLGLRRVPGWWRACQLVQWAGAVAVVVGVAWLVVDYVLRVLGLPPFVVAHIGDLPLQAHLAGGGLLVGLLGAAAARPLVGVGARRARQRARRALDAAVTEVARTLVVAPIRDVLQAYAELRQALAAAGRRR</sequence>
<keyword evidence="1" id="KW-1133">Transmembrane helix</keyword>
<dbReference type="SUPFAM" id="SSF52540">
    <property type="entry name" value="P-loop containing nucleoside triphosphate hydrolases"/>
    <property type="match status" value="1"/>
</dbReference>
<dbReference type="Gene3D" id="3.40.50.300">
    <property type="entry name" value="P-loop containing nucleotide triphosphate hydrolases"/>
    <property type="match status" value="1"/>
</dbReference>
<feature type="transmembrane region" description="Helical" evidence="1">
    <location>
        <begin position="477"/>
        <end position="498"/>
    </location>
</feature>
<dbReference type="GO" id="GO:0043024">
    <property type="term" value="F:ribosomal small subunit binding"/>
    <property type="evidence" value="ECO:0007669"/>
    <property type="project" value="TreeGrafter"/>
</dbReference>
<proteinExistence type="predicted"/>
<evidence type="ECO:0000259" key="2">
    <source>
        <dbReference type="Pfam" id="PF01926"/>
    </source>
</evidence>
<gene>
    <name evidence="3" type="ORF">GCM10010124_29980</name>
</gene>
<dbReference type="RefSeq" id="WP_189114947.1">
    <property type="nucleotide sequence ID" value="NZ_BMQC01000010.1"/>
</dbReference>
<dbReference type="PANTHER" id="PTHR42698">
    <property type="entry name" value="GTPASE ERA"/>
    <property type="match status" value="1"/>
</dbReference>
<dbReference type="GO" id="GO:0005525">
    <property type="term" value="F:GTP binding"/>
    <property type="evidence" value="ECO:0007669"/>
    <property type="project" value="InterPro"/>
</dbReference>
<evidence type="ECO:0000313" key="4">
    <source>
        <dbReference type="Proteomes" id="UP000662200"/>
    </source>
</evidence>
<organism evidence="3 4">
    <name type="scientific">Pilimelia terevasa</name>
    <dbReference type="NCBI Taxonomy" id="53372"/>
    <lineage>
        <taxon>Bacteria</taxon>
        <taxon>Bacillati</taxon>
        <taxon>Actinomycetota</taxon>
        <taxon>Actinomycetes</taxon>
        <taxon>Micromonosporales</taxon>
        <taxon>Micromonosporaceae</taxon>
        <taxon>Pilimelia</taxon>
    </lineage>
</organism>
<dbReference type="GO" id="GO:0019843">
    <property type="term" value="F:rRNA binding"/>
    <property type="evidence" value="ECO:0007669"/>
    <property type="project" value="TreeGrafter"/>
</dbReference>
<evidence type="ECO:0000313" key="3">
    <source>
        <dbReference type="EMBL" id="GGK35294.1"/>
    </source>
</evidence>
<feature type="domain" description="G" evidence="2">
    <location>
        <begin position="66"/>
        <end position="207"/>
    </location>
</feature>
<reference evidence="3" key="1">
    <citation type="journal article" date="2014" name="Int. J. Syst. Evol. Microbiol.">
        <title>Complete genome sequence of Corynebacterium casei LMG S-19264T (=DSM 44701T), isolated from a smear-ripened cheese.</title>
        <authorList>
            <consortium name="US DOE Joint Genome Institute (JGI-PGF)"/>
            <person name="Walter F."/>
            <person name="Albersmeier A."/>
            <person name="Kalinowski J."/>
            <person name="Ruckert C."/>
        </authorList>
    </citation>
    <scope>NUCLEOTIDE SEQUENCE</scope>
    <source>
        <strain evidence="3">JCM 3091</strain>
    </source>
</reference>
<keyword evidence="4" id="KW-1185">Reference proteome</keyword>
<accession>A0A8J3BTQ7</accession>
<keyword evidence="1" id="KW-0472">Membrane</keyword>
<name>A0A8J3BTQ7_9ACTN</name>
<protein>
    <recommendedName>
        <fullName evidence="2">G domain-containing protein</fullName>
    </recommendedName>
</protein>
<evidence type="ECO:0000256" key="1">
    <source>
        <dbReference type="SAM" id="Phobius"/>
    </source>
</evidence>